<evidence type="ECO:0000256" key="1">
    <source>
        <dbReference type="SAM" id="MobiDB-lite"/>
    </source>
</evidence>
<name>A0A2N9H7E2_FAGSY</name>
<dbReference type="AlphaFoldDB" id="A0A2N9H7E2"/>
<feature type="region of interest" description="Disordered" evidence="1">
    <location>
        <begin position="1"/>
        <end position="25"/>
    </location>
</feature>
<evidence type="ECO:0000313" key="2">
    <source>
        <dbReference type="EMBL" id="SPD07474.1"/>
    </source>
</evidence>
<proteinExistence type="predicted"/>
<sequence length="91" mass="9721">MRSGPDEAVDEVGELEGGAVGLENPPQIEADENWSMIEAGPDPDSTRTGVLVLVLSIAKNRCARARATISLSDVLVRQEPVLLMIVMICGF</sequence>
<organism evidence="2">
    <name type="scientific">Fagus sylvatica</name>
    <name type="common">Beechnut</name>
    <dbReference type="NCBI Taxonomy" id="28930"/>
    <lineage>
        <taxon>Eukaryota</taxon>
        <taxon>Viridiplantae</taxon>
        <taxon>Streptophyta</taxon>
        <taxon>Embryophyta</taxon>
        <taxon>Tracheophyta</taxon>
        <taxon>Spermatophyta</taxon>
        <taxon>Magnoliopsida</taxon>
        <taxon>eudicotyledons</taxon>
        <taxon>Gunneridae</taxon>
        <taxon>Pentapetalae</taxon>
        <taxon>rosids</taxon>
        <taxon>fabids</taxon>
        <taxon>Fagales</taxon>
        <taxon>Fagaceae</taxon>
        <taxon>Fagus</taxon>
    </lineage>
</organism>
<dbReference type="EMBL" id="OIVN01002918">
    <property type="protein sequence ID" value="SPD07474.1"/>
    <property type="molecule type" value="Genomic_DNA"/>
</dbReference>
<dbReference type="EMBL" id="OIVN01005203">
    <property type="protein sequence ID" value="SPD21364.1"/>
    <property type="molecule type" value="Genomic_DNA"/>
</dbReference>
<evidence type="ECO:0000313" key="3">
    <source>
        <dbReference type="EMBL" id="SPD21364.1"/>
    </source>
</evidence>
<gene>
    <name evidence="2" type="ORF">FSB_LOCUS35356</name>
    <name evidence="3" type="ORF">FSB_LOCUS49246</name>
</gene>
<reference evidence="2" key="1">
    <citation type="submission" date="2018-02" db="EMBL/GenBank/DDBJ databases">
        <authorList>
            <person name="Cohen D.B."/>
            <person name="Kent A.D."/>
        </authorList>
    </citation>
    <scope>NUCLEOTIDE SEQUENCE</scope>
</reference>
<accession>A0A2N9H7E2</accession>
<protein>
    <submittedName>
        <fullName evidence="2">Uncharacterized protein</fullName>
    </submittedName>
</protein>